<proteinExistence type="predicted"/>
<dbReference type="RefSeq" id="WP_188643394.1">
    <property type="nucleotide sequence ID" value="NZ_BMKL01000001.1"/>
</dbReference>
<sequence>MSILGLILFAQAAAPGAATSPPDIEIRARADIKSLEIHSGGKAELALHAHPGEAPPVEITRSLPTGRKTYRNLRIDLRGIARLTAPEPIIAIKNDTGDP</sequence>
<gene>
    <name evidence="1" type="ORF">GCM10011515_01570</name>
</gene>
<protein>
    <recommendedName>
        <fullName evidence="3">AMIN domain-containing protein</fullName>
    </recommendedName>
</protein>
<keyword evidence="2" id="KW-1185">Reference proteome</keyword>
<reference evidence="2" key="1">
    <citation type="journal article" date="2019" name="Int. J. Syst. Evol. Microbiol.">
        <title>The Global Catalogue of Microorganisms (GCM) 10K type strain sequencing project: providing services to taxonomists for standard genome sequencing and annotation.</title>
        <authorList>
            <consortium name="The Broad Institute Genomics Platform"/>
            <consortium name="The Broad Institute Genome Sequencing Center for Infectious Disease"/>
            <person name="Wu L."/>
            <person name="Ma J."/>
        </authorList>
    </citation>
    <scope>NUCLEOTIDE SEQUENCE [LARGE SCALE GENOMIC DNA]</scope>
    <source>
        <strain evidence="2">CGMCC 1.15959</strain>
    </source>
</reference>
<organism evidence="1 2">
    <name type="scientific">Tsuneonella deserti</name>
    <dbReference type="NCBI Taxonomy" id="2035528"/>
    <lineage>
        <taxon>Bacteria</taxon>
        <taxon>Pseudomonadati</taxon>
        <taxon>Pseudomonadota</taxon>
        <taxon>Alphaproteobacteria</taxon>
        <taxon>Sphingomonadales</taxon>
        <taxon>Erythrobacteraceae</taxon>
        <taxon>Tsuneonella</taxon>
    </lineage>
</organism>
<evidence type="ECO:0000313" key="1">
    <source>
        <dbReference type="EMBL" id="GGD85612.1"/>
    </source>
</evidence>
<name>A0ABQ1RZ33_9SPHN</name>
<comment type="caution">
    <text evidence="1">The sequence shown here is derived from an EMBL/GenBank/DDBJ whole genome shotgun (WGS) entry which is preliminary data.</text>
</comment>
<dbReference type="Proteomes" id="UP000619041">
    <property type="component" value="Unassembled WGS sequence"/>
</dbReference>
<dbReference type="EMBL" id="BMKL01000001">
    <property type="protein sequence ID" value="GGD85612.1"/>
    <property type="molecule type" value="Genomic_DNA"/>
</dbReference>
<evidence type="ECO:0008006" key="3">
    <source>
        <dbReference type="Google" id="ProtNLM"/>
    </source>
</evidence>
<accession>A0ABQ1RZ33</accession>
<evidence type="ECO:0000313" key="2">
    <source>
        <dbReference type="Proteomes" id="UP000619041"/>
    </source>
</evidence>